<dbReference type="EMBL" id="QXTF01000001">
    <property type="protein sequence ID" value="RIX31468.1"/>
    <property type="molecule type" value="Genomic_DNA"/>
</dbReference>
<comment type="caution">
    <text evidence="2">The sequence shown here is derived from an EMBL/GenBank/DDBJ whole genome shotgun (WGS) entry which is preliminary data.</text>
</comment>
<keyword evidence="1" id="KW-1133">Transmembrane helix</keyword>
<evidence type="ECO:0000313" key="2">
    <source>
        <dbReference type="EMBL" id="RIX31468.1"/>
    </source>
</evidence>
<dbReference type="Proteomes" id="UP000285023">
    <property type="component" value="Unassembled WGS sequence"/>
</dbReference>
<evidence type="ECO:0000256" key="1">
    <source>
        <dbReference type="SAM" id="Phobius"/>
    </source>
</evidence>
<organism evidence="2 3">
    <name type="scientific">Sphingomonas edaphi</name>
    <dbReference type="NCBI Taxonomy" id="2315689"/>
    <lineage>
        <taxon>Bacteria</taxon>
        <taxon>Pseudomonadati</taxon>
        <taxon>Pseudomonadota</taxon>
        <taxon>Alphaproteobacteria</taxon>
        <taxon>Sphingomonadales</taxon>
        <taxon>Sphingomonadaceae</taxon>
        <taxon>Sphingomonas</taxon>
    </lineage>
</organism>
<dbReference type="InterPro" id="IPR046513">
    <property type="entry name" value="DUF6691"/>
</dbReference>
<reference evidence="2 3" key="1">
    <citation type="submission" date="2018-09" db="EMBL/GenBank/DDBJ databases">
        <title>Sphingomonas sp. DAC4.</title>
        <authorList>
            <person name="Seo T."/>
        </authorList>
    </citation>
    <scope>NUCLEOTIDE SEQUENCE [LARGE SCALE GENOMIC DNA]</scope>
    <source>
        <strain evidence="2 3">DAC4</strain>
    </source>
</reference>
<proteinExistence type="predicted"/>
<dbReference type="AlphaFoldDB" id="A0A418Q0H4"/>
<accession>A0A418Q0H4</accession>
<sequence>MSVANRLLPPLISGTLFGAGLTVSGMTNPERVRGFLDVFGRWDPTLVFVMGGAVIVMAIAWRIQRRMKVPVFGKKFSLPDRSDLDGKLIAGSVLFGVGWGIAGLCPGPAVASLALAPTTVLPFVIAMIVGMAAHALIPEAKLRPSKRAAR</sequence>
<feature type="transmembrane region" description="Helical" evidence="1">
    <location>
        <begin position="84"/>
        <end position="102"/>
    </location>
</feature>
<dbReference type="Pfam" id="PF20398">
    <property type="entry name" value="DUF6691"/>
    <property type="match status" value="1"/>
</dbReference>
<protein>
    <submittedName>
        <fullName evidence="2">YeeE/YedE family protein</fullName>
    </submittedName>
</protein>
<keyword evidence="1" id="KW-0812">Transmembrane</keyword>
<keyword evidence="3" id="KW-1185">Reference proteome</keyword>
<dbReference type="RefSeq" id="WP_119530326.1">
    <property type="nucleotide sequence ID" value="NZ_QXTF01000001.1"/>
</dbReference>
<feature type="transmembrane region" description="Helical" evidence="1">
    <location>
        <begin position="114"/>
        <end position="137"/>
    </location>
</feature>
<keyword evidence="1" id="KW-0472">Membrane</keyword>
<evidence type="ECO:0000313" key="3">
    <source>
        <dbReference type="Proteomes" id="UP000285023"/>
    </source>
</evidence>
<name>A0A418Q0H4_9SPHN</name>
<gene>
    <name evidence="2" type="ORF">D3M59_00045</name>
</gene>
<feature type="transmembrane region" description="Helical" evidence="1">
    <location>
        <begin position="46"/>
        <end position="63"/>
    </location>
</feature>
<feature type="transmembrane region" description="Helical" evidence="1">
    <location>
        <begin position="7"/>
        <end position="26"/>
    </location>
</feature>
<dbReference type="OrthoDB" id="9790409at2"/>